<sequence length="213" mass="22877">MKTPSLSHLRPSDYMNVYEPSEDTFLLLDALEAEADAGLLKDATVCLEVGSGSGCVSAFVGMLLKTCVLLATDINPHATSASLQTGIKNNVHIDPVLSHFASAFGSRLAGNVDLLIFNPPYVVTPSDEVGSNGIEAAWAGGVDGMEVTSKFLPLVNDLLSANGLFYLVTVRENKPLEIMREMRDTYGLFAKVVLTRRAGIEGLAIVRFSRTEI</sequence>
<dbReference type="STRING" id="246404.A0A507FG04"/>
<dbReference type="InterPro" id="IPR004557">
    <property type="entry name" value="PrmC-related"/>
</dbReference>
<dbReference type="GO" id="GO:0003676">
    <property type="term" value="F:nucleic acid binding"/>
    <property type="evidence" value="ECO:0007669"/>
    <property type="project" value="InterPro"/>
</dbReference>
<organism evidence="8 9">
    <name type="scientific">Chytriomyces confervae</name>
    <dbReference type="NCBI Taxonomy" id="246404"/>
    <lineage>
        <taxon>Eukaryota</taxon>
        <taxon>Fungi</taxon>
        <taxon>Fungi incertae sedis</taxon>
        <taxon>Chytridiomycota</taxon>
        <taxon>Chytridiomycota incertae sedis</taxon>
        <taxon>Chytridiomycetes</taxon>
        <taxon>Chytridiales</taxon>
        <taxon>Chytriomycetaceae</taxon>
        <taxon>Chytriomyces</taxon>
    </lineage>
</organism>
<keyword evidence="6" id="KW-0539">Nucleus</keyword>
<name>A0A507FG04_9FUNG</name>
<evidence type="ECO:0000259" key="7">
    <source>
        <dbReference type="Pfam" id="PF05175"/>
    </source>
</evidence>
<dbReference type="GO" id="GO:0035657">
    <property type="term" value="C:eRF1 methyltransferase complex"/>
    <property type="evidence" value="ECO:0007669"/>
    <property type="project" value="TreeGrafter"/>
</dbReference>
<evidence type="ECO:0000256" key="3">
    <source>
        <dbReference type="ARBA" id="ARBA00022603"/>
    </source>
</evidence>
<dbReference type="Gene3D" id="3.40.50.150">
    <property type="entry name" value="Vaccinia Virus protein VP39"/>
    <property type="match status" value="1"/>
</dbReference>
<dbReference type="GO" id="GO:0008276">
    <property type="term" value="F:protein methyltransferase activity"/>
    <property type="evidence" value="ECO:0007669"/>
    <property type="project" value="TreeGrafter"/>
</dbReference>
<proteinExistence type="inferred from homology"/>
<dbReference type="NCBIfam" id="TIGR00537">
    <property type="entry name" value="hemK_rel_arch"/>
    <property type="match status" value="1"/>
</dbReference>
<evidence type="ECO:0000256" key="6">
    <source>
        <dbReference type="ARBA" id="ARBA00023242"/>
    </source>
</evidence>
<dbReference type="Pfam" id="PF05175">
    <property type="entry name" value="MTS"/>
    <property type="match status" value="1"/>
</dbReference>
<dbReference type="SUPFAM" id="SSF53335">
    <property type="entry name" value="S-adenosyl-L-methionine-dependent methyltransferases"/>
    <property type="match status" value="1"/>
</dbReference>
<comment type="caution">
    <text evidence="8">The sequence shown here is derived from an EMBL/GenBank/DDBJ whole genome shotgun (WGS) entry which is preliminary data.</text>
</comment>
<dbReference type="InterPro" id="IPR052190">
    <property type="entry name" value="Euk-Arch_PrmC-MTase"/>
</dbReference>
<evidence type="ECO:0000256" key="2">
    <source>
        <dbReference type="ARBA" id="ARBA00006149"/>
    </source>
</evidence>
<dbReference type="PANTHER" id="PTHR45875:SF1">
    <property type="entry name" value="METHYLTRANSFERASE N6AMT1"/>
    <property type="match status" value="1"/>
</dbReference>
<dbReference type="InterPro" id="IPR029063">
    <property type="entry name" value="SAM-dependent_MTases_sf"/>
</dbReference>
<gene>
    <name evidence="8" type="ORF">CcCBS67573_g04516</name>
</gene>
<evidence type="ECO:0000313" key="8">
    <source>
        <dbReference type="EMBL" id="TPX74228.1"/>
    </source>
</evidence>
<dbReference type="OrthoDB" id="406152at2759"/>
<keyword evidence="3" id="KW-0489">Methyltransferase</keyword>
<reference evidence="8 9" key="1">
    <citation type="journal article" date="2019" name="Sci. Rep.">
        <title>Comparative genomics of chytrid fungi reveal insights into the obligate biotrophic and pathogenic lifestyle of Synchytrium endobioticum.</title>
        <authorList>
            <person name="van de Vossenberg B.T.L.H."/>
            <person name="Warris S."/>
            <person name="Nguyen H.D.T."/>
            <person name="van Gent-Pelzer M.P.E."/>
            <person name="Joly D.L."/>
            <person name="van de Geest H.C."/>
            <person name="Bonants P.J.M."/>
            <person name="Smith D.S."/>
            <person name="Levesque C.A."/>
            <person name="van der Lee T.A.J."/>
        </authorList>
    </citation>
    <scope>NUCLEOTIDE SEQUENCE [LARGE SCALE GENOMIC DNA]</scope>
    <source>
        <strain evidence="8 9">CBS 675.73</strain>
    </source>
</reference>
<evidence type="ECO:0000256" key="1">
    <source>
        <dbReference type="ARBA" id="ARBA00004123"/>
    </source>
</evidence>
<keyword evidence="9" id="KW-1185">Reference proteome</keyword>
<dbReference type="InterPro" id="IPR002052">
    <property type="entry name" value="DNA_methylase_N6_adenine_CS"/>
</dbReference>
<dbReference type="InterPro" id="IPR007848">
    <property type="entry name" value="Small_mtfrase_dom"/>
</dbReference>
<dbReference type="GO" id="GO:0005634">
    <property type="term" value="C:nucleus"/>
    <property type="evidence" value="ECO:0007669"/>
    <property type="project" value="UniProtKB-SubCell"/>
</dbReference>
<keyword evidence="5" id="KW-0949">S-adenosyl-L-methionine</keyword>
<keyword evidence="4" id="KW-0808">Transferase</keyword>
<evidence type="ECO:0000256" key="5">
    <source>
        <dbReference type="ARBA" id="ARBA00022691"/>
    </source>
</evidence>
<comment type="subcellular location">
    <subcellularLocation>
        <location evidence="1">Nucleus</location>
    </subcellularLocation>
</comment>
<comment type="similarity">
    <text evidence="2">Belongs to the eukaryotic/archaeal PrmC-related family.</text>
</comment>
<evidence type="ECO:0000313" key="9">
    <source>
        <dbReference type="Proteomes" id="UP000320333"/>
    </source>
</evidence>
<evidence type="ECO:0000256" key="4">
    <source>
        <dbReference type="ARBA" id="ARBA00022679"/>
    </source>
</evidence>
<dbReference type="AlphaFoldDB" id="A0A507FG04"/>
<dbReference type="PANTHER" id="PTHR45875">
    <property type="entry name" value="METHYLTRANSFERASE N6AMT1"/>
    <property type="match status" value="1"/>
</dbReference>
<dbReference type="FunFam" id="3.40.50.150:FF:000077">
    <property type="entry name" value="HemK methyltransferase family member 2"/>
    <property type="match status" value="1"/>
</dbReference>
<accession>A0A507FG04</accession>
<dbReference type="EMBL" id="QEAP01000137">
    <property type="protein sequence ID" value="TPX74228.1"/>
    <property type="molecule type" value="Genomic_DNA"/>
</dbReference>
<dbReference type="GO" id="GO:0032259">
    <property type="term" value="P:methylation"/>
    <property type="evidence" value="ECO:0007669"/>
    <property type="project" value="UniProtKB-KW"/>
</dbReference>
<dbReference type="Proteomes" id="UP000320333">
    <property type="component" value="Unassembled WGS sequence"/>
</dbReference>
<dbReference type="GO" id="GO:0008757">
    <property type="term" value="F:S-adenosylmethionine-dependent methyltransferase activity"/>
    <property type="evidence" value="ECO:0007669"/>
    <property type="project" value="TreeGrafter"/>
</dbReference>
<feature type="domain" description="Methyltransferase small" evidence="7">
    <location>
        <begin position="26"/>
        <end position="124"/>
    </location>
</feature>
<dbReference type="PROSITE" id="PS00092">
    <property type="entry name" value="N6_MTASE"/>
    <property type="match status" value="1"/>
</dbReference>
<protein>
    <recommendedName>
        <fullName evidence="7">Methyltransferase small domain-containing protein</fullName>
    </recommendedName>
</protein>